<dbReference type="SFLD" id="SFLDG01067">
    <property type="entry name" value="SPASM/twitch_domain_containing"/>
    <property type="match status" value="1"/>
</dbReference>
<dbReference type="InterPro" id="IPR006638">
    <property type="entry name" value="Elp3/MiaA/NifB-like_rSAM"/>
</dbReference>
<keyword evidence="10" id="KW-1185">Reference proteome</keyword>
<dbReference type="SFLD" id="SFLDG01387">
    <property type="entry name" value="BtrN-like_SPASM_domain_contain"/>
    <property type="match status" value="1"/>
</dbReference>
<dbReference type="InterPro" id="IPR013785">
    <property type="entry name" value="Aldolase_TIM"/>
</dbReference>
<dbReference type="Proteomes" id="UP000244892">
    <property type="component" value="Chromosome"/>
</dbReference>
<dbReference type="PANTHER" id="PTHR11228:SF7">
    <property type="entry name" value="PQQA PEPTIDE CYCLASE"/>
    <property type="match status" value="1"/>
</dbReference>
<dbReference type="Pfam" id="PF13186">
    <property type="entry name" value="SPASM"/>
    <property type="match status" value="1"/>
</dbReference>
<protein>
    <submittedName>
        <fullName evidence="9">Radical SAM protein</fullName>
    </submittedName>
</protein>
<dbReference type="CDD" id="cd01335">
    <property type="entry name" value="Radical_SAM"/>
    <property type="match status" value="1"/>
</dbReference>
<evidence type="ECO:0000313" key="9">
    <source>
        <dbReference type="EMBL" id="AWI54998.1"/>
    </source>
</evidence>
<keyword evidence="5" id="KW-0408">Iron</keyword>
<dbReference type="Gene3D" id="3.20.20.70">
    <property type="entry name" value="Aldolase class I"/>
    <property type="match status" value="1"/>
</dbReference>
<evidence type="ECO:0000256" key="5">
    <source>
        <dbReference type="ARBA" id="ARBA00023004"/>
    </source>
</evidence>
<dbReference type="CDD" id="cd21109">
    <property type="entry name" value="SPASM"/>
    <property type="match status" value="1"/>
</dbReference>
<evidence type="ECO:0000256" key="2">
    <source>
        <dbReference type="ARBA" id="ARBA00022485"/>
    </source>
</evidence>
<feature type="domain" description="Radical SAM core" evidence="8">
    <location>
        <begin position="18"/>
        <end position="235"/>
    </location>
</feature>
<evidence type="ECO:0000256" key="4">
    <source>
        <dbReference type="ARBA" id="ARBA00022723"/>
    </source>
</evidence>
<evidence type="ECO:0000259" key="8">
    <source>
        <dbReference type="PROSITE" id="PS51918"/>
    </source>
</evidence>
<gene>
    <name evidence="9" type="ORF">DEH84_00120</name>
</gene>
<reference evidence="9 10" key="1">
    <citation type="submission" date="2018-05" db="EMBL/GenBank/DDBJ databases">
        <title>complete genome sequence of Aquabacterium olei NBRC 110486.</title>
        <authorList>
            <person name="Tang B."/>
            <person name="Chang J."/>
            <person name="Zhang L."/>
            <person name="Yang H."/>
        </authorList>
    </citation>
    <scope>NUCLEOTIDE SEQUENCE [LARGE SCALE GENOMIC DNA]</scope>
    <source>
        <strain evidence="9 10">NBRC 110486</strain>
    </source>
</reference>
<dbReference type="InterPro" id="IPR034391">
    <property type="entry name" value="AdoMet-like_SPASM_containing"/>
</dbReference>
<keyword evidence="4" id="KW-0479">Metal-binding</keyword>
<dbReference type="Pfam" id="PF04055">
    <property type="entry name" value="Radical_SAM"/>
    <property type="match status" value="1"/>
</dbReference>
<dbReference type="EMBL" id="CP029210">
    <property type="protein sequence ID" value="AWI54998.1"/>
    <property type="molecule type" value="Genomic_DNA"/>
</dbReference>
<dbReference type="GO" id="GO:0046872">
    <property type="term" value="F:metal ion binding"/>
    <property type="evidence" value="ECO:0007669"/>
    <property type="project" value="UniProtKB-KW"/>
</dbReference>
<dbReference type="SMART" id="SM00729">
    <property type="entry name" value="Elp3"/>
    <property type="match status" value="1"/>
</dbReference>
<accession>A0A2U8FW18</accession>
<dbReference type="PROSITE" id="PS51918">
    <property type="entry name" value="RADICAL_SAM"/>
    <property type="match status" value="1"/>
</dbReference>
<evidence type="ECO:0000256" key="1">
    <source>
        <dbReference type="ARBA" id="ARBA00001966"/>
    </source>
</evidence>
<comment type="cofactor">
    <cofactor evidence="1">
        <name>[4Fe-4S] cluster</name>
        <dbReference type="ChEBI" id="CHEBI:49883"/>
    </cofactor>
</comment>
<name>A0A2U8FW18_9BURK</name>
<dbReference type="GO" id="GO:0003824">
    <property type="term" value="F:catalytic activity"/>
    <property type="evidence" value="ECO:0007669"/>
    <property type="project" value="InterPro"/>
</dbReference>
<dbReference type="SUPFAM" id="SSF102114">
    <property type="entry name" value="Radical SAM enzymes"/>
    <property type="match status" value="1"/>
</dbReference>
<dbReference type="SFLD" id="SFLDS00029">
    <property type="entry name" value="Radical_SAM"/>
    <property type="match status" value="1"/>
</dbReference>
<dbReference type="InterPro" id="IPR050377">
    <property type="entry name" value="Radical_SAM_PqqE_MftC-like"/>
</dbReference>
<keyword evidence="6" id="KW-0411">Iron-sulfur</keyword>
<evidence type="ECO:0000256" key="7">
    <source>
        <dbReference type="SAM" id="MobiDB-lite"/>
    </source>
</evidence>
<evidence type="ECO:0000313" key="10">
    <source>
        <dbReference type="Proteomes" id="UP000244892"/>
    </source>
</evidence>
<dbReference type="InterPro" id="IPR058240">
    <property type="entry name" value="rSAM_sf"/>
</dbReference>
<dbReference type="OrthoDB" id="9792276at2"/>
<dbReference type="InterPro" id="IPR007197">
    <property type="entry name" value="rSAM"/>
</dbReference>
<evidence type="ECO:0000256" key="6">
    <source>
        <dbReference type="ARBA" id="ARBA00023014"/>
    </source>
</evidence>
<feature type="region of interest" description="Disordered" evidence="7">
    <location>
        <begin position="1"/>
        <end position="20"/>
    </location>
</feature>
<keyword evidence="3" id="KW-0949">S-adenosyl-L-methionine</keyword>
<organism evidence="9 10">
    <name type="scientific">Aquabacterium olei</name>
    <dbReference type="NCBI Taxonomy" id="1296669"/>
    <lineage>
        <taxon>Bacteria</taxon>
        <taxon>Pseudomonadati</taxon>
        <taxon>Pseudomonadota</taxon>
        <taxon>Betaproteobacteria</taxon>
        <taxon>Burkholderiales</taxon>
        <taxon>Aquabacterium</taxon>
    </lineage>
</organism>
<proteinExistence type="predicted"/>
<dbReference type="GO" id="GO:0051536">
    <property type="term" value="F:iron-sulfur cluster binding"/>
    <property type="evidence" value="ECO:0007669"/>
    <property type="project" value="UniProtKB-KW"/>
</dbReference>
<dbReference type="PANTHER" id="PTHR11228">
    <property type="entry name" value="RADICAL SAM DOMAIN PROTEIN"/>
    <property type="match status" value="1"/>
</dbReference>
<evidence type="ECO:0000256" key="3">
    <source>
        <dbReference type="ARBA" id="ARBA00022691"/>
    </source>
</evidence>
<keyword evidence="2" id="KW-0004">4Fe-4S</keyword>
<sequence length="349" mass="37338">MTRPAHTATPDVPAAIPPGPPLPDFAQIEPIGRCNLACRMCTVNDRGDVVTEMPLAQFTAILDQLPTLKRLHLQGLGEPMLHPQFFDMVELAAQRGIEVSTNSNLTLLTEARAWRCVTSGLASLSVSLDGATAPVYEAVRRGASFDKVMRNLDRLVAARNATASPLHVRGVMVLMRANLPELPALIRLLHGHGVRELLVQRLSSDLTQPDLPARYIPIRRYCDTAELTPDDLPHANAVFADARALAAALGFTLHLPRLTPPPAQPTGPKCNWPSEQLYLTAAGEMLPCCMVATADRATLGNVFGTPNGAAAPDVPGVWAGPVATAFRTALASDTPPAVCQSCALYRGTF</sequence>
<dbReference type="AlphaFoldDB" id="A0A2U8FW18"/>
<dbReference type="KEGG" id="aon:DEH84_00120"/>
<dbReference type="InterPro" id="IPR023885">
    <property type="entry name" value="4Fe4S-binding_SPASM_dom"/>
</dbReference>